<dbReference type="Proteomes" id="UP000186804">
    <property type="component" value="Unassembled WGS sequence"/>
</dbReference>
<dbReference type="AlphaFoldDB" id="A0A1J4MQD7"/>
<evidence type="ECO:0000313" key="2">
    <source>
        <dbReference type="EMBL" id="OII76390.1"/>
    </source>
</evidence>
<organism evidence="2 3">
    <name type="scientific">Cryptosporidium andersoni</name>
    <dbReference type="NCBI Taxonomy" id="117008"/>
    <lineage>
        <taxon>Eukaryota</taxon>
        <taxon>Sar</taxon>
        <taxon>Alveolata</taxon>
        <taxon>Apicomplexa</taxon>
        <taxon>Conoidasida</taxon>
        <taxon>Coccidia</taxon>
        <taxon>Eucoccidiorida</taxon>
        <taxon>Eimeriorina</taxon>
        <taxon>Cryptosporidiidae</taxon>
        <taxon>Cryptosporidium</taxon>
    </lineage>
</organism>
<evidence type="ECO:0000313" key="3">
    <source>
        <dbReference type="Proteomes" id="UP000186804"/>
    </source>
</evidence>
<comment type="caution">
    <text evidence="2">The sequence shown here is derived from an EMBL/GenBank/DDBJ whole genome shotgun (WGS) entry which is preliminary data.</text>
</comment>
<dbReference type="EMBL" id="LRBS01000067">
    <property type="protein sequence ID" value="OII76390.1"/>
    <property type="molecule type" value="Genomic_DNA"/>
</dbReference>
<dbReference type="RefSeq" id="XP_067068236.1">
    <property type="nucleotide sequence ID" value="XM_067212941.1"/>
</dbReference>
<proteinExistence type="predicted"/>
<dbReference type="VEuPathDB" id="CryptoDB:cand_027130"/>
<reference evidence="2 3" key="1">
    <citation type="submission" date="2016-10" db="EMBL/GenBank/DDBJ databases">
        <title>Reductive evolution of mitochondrial metabolism and differential evolution of invasion-related proteins in Cryptosporidium.</title>
        <authorList>
            <person name="Liu S."/>
            <person name="Roellig D.M."/>
            <person name="Guo Y."/>
            <person name="Li N."/>
            <person name="Frace M.A."/>
            <person name="Tang K."/>
            <person name="Zhang L."/>
            <person name="Feng Y."/>
            <person name="Xiao L."/>
        </authorList>
    </citation>
    <scope>NUCLEOTIDE SEQUENCE [LARGE SCALE GENOMIC DNA]</scope>
    <source>
        <strain evidence="2">30847</strain>
    </source>
</reference>
<keyword evidence="1" id="KW-0812">Transmembrane</keyword>
<evidence type="ECO:0000256" key="1">
    <source>
        <dbReference type="SAM" id="Phobius"/>
    </source>
</evidence>
<dbReference type="GeneID" id="92366897"/>
<feature type="transmembrane region" description="Helical" evidence="1">
    <location>
        <begin position="17"/>
        <end position="37"/>
    </location>
</feature>
<protein>
    <submittedName>
        <fullName evidence="2">Uncharacterized protein</fullName>
    </submittedName>
</protein>
<sequence length="426" mass="49336">MSSICTRLHNSTLGIKFHVTVLVLSLLLLSVIIYIFSTFGQNKVTKKSFDKENFHNMIELENEIKWRREDFEKLVSLSDSIDTVSQKLTENKQMFDLIAGSLNYIAKYVEAHEKSENPKEYIKKEESKSGFLIKSVLSPCPYRYNGPIYILMTTTPERINSLEKYLELLHRQTYDIHEIIISIPYKFERTGKEYPPLPDFLLDRKKFPLIRILRGKDYGPATKFLLPLEIGNISKDSGLIVLDDDTKYSRHLVCDYLYMHENFPDAALGRRGQAFHDKCDPTYRIDRTYRLSHDQKSANFIVRSADLLSGVGTYFLQMKFLDDDIFSLKDKCPSETVEHLFFTDDIFISGYLAYKNISRIVFSDNLSGSMLHKPYIIGSGPGALWDINKNSFHNDNSTAALGLYWGCQNIDTIYLRYNDILCKWNS</sequence>
<keyword evidence="1" id="KW-1133">Transmembrane helix</keyword>
<accession>A0A1J4MQD7</accession>
<name>A0A1J4MQD7_9CRYT</name>
<keyword evidence="3" id="KW-1185">Reference proteome</keyword>
<dbReference type="OrthoDB" id="414863at2759"/>
<keyword evidence="1" id="KW-0472">Membrane</keyword>
<gene>
    <name evidence="2" type="ORF">cand_027130</name>
</gene>